<feature type="binding site" evidence="6">
    <location>
        <position position="175"/>
    </location>
    <ligand>
        <name>NAD(+)</name>
        <dbReference type="ChEBI" id="CHEBI:57540"/>
    </ligand>
</feature>
<feature type="binding site" evidence="6">
    <location>
        <position position="156"/>
    </location>
    <ligand>
        <name>NAD(+)</name>
        <dbReference type="ChEBI" id="CHEBI:57540"/>
    </ligand>
</feature>
<evidence type="ECO:0000256" key="5">
    <source>
        <dbReference type="ARBA" id="ARBA00047925"/>
    </source>
</evidence>
<sequence length="287" mass="31826">MQEKLTIKRVGIVLRPSTPELKALFYQVKGAFEKHGTEVFIDAISAGMIGVLGQEFSSMCRVSDILVCIGGDGTLISLARRSYRYHKPILGINAGTLGFLADINPSEVETFIDKLYTGEYRIDERMMIEGVLAGGGEETMLHSFNDIVISRPSISKMVKVDAYIDSKWFNTYYGDGLIISTPTGSTAYNLAAGGPVTFPLTDAFILTPICPHSLTQRPLVIPANFEIEIKTPEKESLVIIDGQEQYDFGPDDTLVIRKAPIGARLIHRVERNYFDVLREKLSWGQGR</sequence>
<accession>A0ABM8FNH3</accession>
<evidence type="ECO:0000256" key="3">
    <source>
        <dbReference type="ARBA" id="ARBA00022857"/>
    </source>
</evidence>
<comment type="catalytic activity">
    <reaction evidence="5 6">
        <text>NAD(+) + ATP = ADP + NADP(+) + H(+)</text>
        <dbReference type="Rhea" id="RHEA:18629"/>
        <dbReference type="ChEBI" id="CHEBI:15378"/>
        <dbReference type="ChEBI" id="CHEBI:30616"/>
        <dbReference type="ChEBI" id="CHEBI:57540"/>
        <dbReference type="ChEBI" id="CHEBI:58349"/>
        <dbReference type="ChEBI" id="CHEBI:456216"/>
        <dbReference type="EC" id="2.7.1.23"/>
    </reaction>
</comment>
<dbReference type="Gene3D" id="2.60.200.30">
    <property type="entry name" value="Probable inorganic polyphosphate/atp-NAD kinase, domain 2"/>
    <property type="match status" value="1"/>
</dbReference>
<evidence type="ECO:0000256" key="2">
    <source>
        <dbReference type="ARBA" id="ARBA00022777"/>
    </source>
</evidence>
<feature type="binding site" evidence="6">
    <location>
        <begin position="72"/>
        <end position="73"/>
    </location>
    <ligand>
        <name>NAD(+)</name>
        <dbReference type="ChEBI" id="CHEBI:57540"/>
    </ligand>
</feature>
<comment type="caution">
    <text evidence="6">Lacks conserved residue(s) required for the propagation of feature annotation.</text>
</comment>
<protein>
    <recommendedName>
        <fullName evidence="6">NAD kinase</fullName>
        <ecNumber evidence="6">2.7.1.23</ecNumber>
    </recommendedName>
    <alternativeName>
        <fullName evidence="6">ATP-dependent NAD kinase</fullName>
    </alternativeName>
</protein>
<dbReference type="HAMAP" id="MF_00361">
    <property type="entry name" value="NAD_kinase"/>
    <property type="match status" value="1"/>
</dbReference>
<dbReference type="Pfam" id="PF20143">
    <property type="entry name" value="NAD_kinase_C"/>
    <property type="match status" value="1"/>
</dbReference>
<keyword evidence="6" id="KW-0067">ATP-binding</keyword>
<dbReference type="EMBL" id="AP027370">
    <property type="protein sequence ID" value="BDY13909.1"/>
    <property type="molecule type" value="Genomic_DNA"/>
</dbReference>
<feature type="active site" description="Proton acceptor" evidence="6">
    <location>
        <position position="72"/>
    </location>
</feature>
<evidence type="ECO:0000313" key="7">
    <source>
        <dbReference type="EMBL" id="BDY13909.1"/>
    </source>
</evidence>
<keyword evidence="3 6" id="KW-0521">NADP</keyword>
<comment type="function">
    <text evidence="6">Involved in the regulation of the intracellular balance of NAD and NADP, and is a key enzyme in the biosynthesis of NADP. Catalyzes specifically the phosphorylation on 2'-hydroxyl of the adenosine moiety of NAD to yield NADP.</text>
</comment>
<dbReference type="PANTHER" id="PTHR20275">
    <property type="entry name" value="NAD KINASE"/>
    <property type="match status" value="1"/>
</dbReference>
<comment type="similarity">
    <text evidence="6">Belongs to the NAD kinase family.</text>
</comment>
<feature type="binding site" evidence="6">
    <location>
        <begin position="145"/>
        <end position="146"/>
    </location>
    <ligand>
        <name>NAD(+)</name>
        <dbReference type="ChEBI" id="CHEBI:57540"/>
    </ligand>
</feature>
<keyword evidence="2 6" id="KW-0418">Kinase</keyword>
<dbReference type="SUPFAM" id="SSF111331">
    <property type="entry name" value="NAD kinase/diacylglycerol kinase-like"/>
    <property type="match status" value="1"/>
</dbReference>
<keyword evidence="8" id="KW-1185">Reference proteome</keyword>
<organism evidence="7 8">
    <name type="scientific">Hydrogenimonas cancrithermarum</name>
    <dbReference type="NCBI Taxonomy" id="2993563"/>
    <lineage>
        <taxon>Bacteria</taxon>
        <taxon>Pseudomonadati</taxon>
        <taxon>Campylobacterota</taxon>
        <taxon>Epsilonproteobacteria</taxon>
        <taxon>Campylobacterales</taxon>
        <taxon>Hydrogenimonadaceae</taxon>
        <taxon>Hydrogenimonas</taxon>
    </lineage>
</organism>
<name>A0ABM8FNH3_9BACT</name>
<comment type="cofactor">
    <cofactor evidence="6">
        <name>a divalent metal cation</name>
        <dbReference type="ChEBI" id="CHEBI:60240"/>
    </cofactor>
</comment>
<dbReference type="InterPro" id="IPR016064">
    <property type="entry name" value="NAD/diacylglycerol_kinase_sf"/>
</dbReference>
<keyword evidence="1 6" id="KW-0808">Transferase</keyword>
<dbReference type="InterPro" id="IPR002504">
    <property type="entry name" value="NADK"/>
</dbReference>
<dbReference type="Pfam" id="PF01513">
    <property type="entry name" value="NAD_kinase"/>
    <property type="match status" value="1"/>
</dbReference>
<dbReference type="Proteomes" id="UP001321445">
    <property type="component" value="Chromosome"/>
</dbReference>
<evidence type="ECO:0000256" key="1">
    <source>
        <dbReference type="ARBA" id="ARBA00022679"/>
    </source>
</evidence>
<evidence type="ECO:0000313" key="8">
    <source>
        <dbReference type="Proteomes" id="UP001321445"/>
    </source>
</evidence>
<keyword evidence="6" id="KW-0547">Nucleotide-binding</keyword>
<dbReference type="Gene3D" id="3.40.50.10330">
    <property type="entry name" value="Probable inorganic polyphosphate/atp-NAD kinase, domain 1"/>
    <property type="match status" value="1"/>
</dbReference>
<keyword evidence="4 6" id="KW-0520">NAD</keyword>
<proteinExistence type="inferred from homology"/>
<dbReference type="EC" id="2.7.1.23" evidence="6"/>
<comment type="subcellular location">
    <subcellularLocation>
        <location evidence="6">Cytoplasm</location>
    </subcellularLocation>
</comment>
<feature type="binding site" evidence="6">
    <location>
        <position position="243"/>
    </location>
    <ligand>
        <name>NAD(+)</name>
        <dbReference type="ChEBI" id="CHEBI:57540"/>
    </ligand>
</feature>
<dbReference type="RefSeq" id="WP_286336849.1">
    <property type="nucleotide sequence ID" value="NZ_AP027370.1"/>
</dbReference>
<dbReference type="InterPro" id="IPR017438">
    <property type="entry name" value="ATP-NAD_kinase_N"/>
</dbReference>
<keyword evidence="6" id="KW-0963">Cytoplasm</keyword>
<dbReference type="PANTHER" id="PTHR20275:SF0">
    <property type="entry name" value="NAD KINASE"/>
    <property type="match status" value="1"/>
</dbReference>
<gene>
    <name evidence="6 7" type="primary">nadK</name>
    <name evidence="7" type="ORF">HCR_22210</name>
</gene>
<reference evidence="7 8" key="1">
    <citation type="submission" date="2023-03" db="EMBL/GenBank/DDBJ databases">
        <title>Description of Hydrogenimonas sp. ISO32.</title>
        <authorList>
            <person name="Mino S."/>
            <person name="Fukazawa S."/>
            <person name="Sawabe T."/>
        </authorList>
    </citation>
    <scope>NUCLEOTIDE SEQUENCE [LARGE SCALE GENOMIC DNA]</scope>
    <source>
        <strain evidence="7 8">ISO32</strain>
    </source>
</reference>
<evidence type="ECO:0000256" key="6">
    <source>
        <dbReference type="HAMAP-Rule" id="MF_00361"/>
    </source>
</evidence>
<evidence type="ECO:0000256" key="4">
    <source>
        <dbReference type="ARBA" id="ARBA00023027"/>
    </source>
</evidence>
<dbReference type="InterPro" id="IPR017437">
    <property type="entry name" value="ATP-NAD_kinase_PpnK-typ_C"/>
</dbReference>
<dbReference type="GO" id="GO:0016301">
    <property type="term" value="F:kinase activity"/>
    <property type="evidence" value="ECO:0007669"/>
    <property type="project" value="UniProtKB-KW"/>
</dbReference>